<dbReference type="OrthoDB" id="9813426at2"/>
<feature type="transmembrane region" description="Helical" evidence="7">
    <location>
        <begin position="172"/>
        <end position="193"/>
    </location>
</feature>
<dbReference type="STRING" id="405436.SAMN05444365_105321"/>
<keyword evidence="6 7" id="KW-0472">Membrane</keyword>
<feature type="transmembrane region" description="Helical" evidence="7">
    <location>
        <begin position="139"/>
        <end position="160"/>
    </location>
</feature>
<comment type="similarity">
    <text evidence="2 7">Belongs to the DedA family.</text>
</comment>
<feature type="transmembrane region" description="Helical" evidence="7">
    <location>
        <begin position="14"/>
        <end position="36"/>
    </location>
</feature>
<reference evidence="10" key="1">
    <citation type="submission" date="2016-10" db="EMBL/GenBank/DDBJ databases">
        <authorList>
            <person name="Varghese N."/>
            <person name="Submissions S."/>
        </authorList>
    </citation>
    <scope>NUCLEOTIDE SEQUENCE [LARGE SCALE GENOMIC DNA]</scope>
    <source>
        <strain evidence="10">DSM 45245</strain>
    </source>
</reference>
<accession>A0A1H3QBN9</accession>
<keyword evidence="3 7" id="KW-1003">Cell membrane</keyword>
<feature type="transmembrane region" description="Helical" evidence="7">
    <location>
        <begin position="43"/>
        <end position="69"/>
    </location>
</feature>
<dbReference type="InterPro" id="IPR032818">
    <property type="entry name" value="DedA-like"/>
</dbReference>
<evidence type="ECO:0000256" key="5">
    <source>
        <dbReference type="ARBA" id="ARBA00022989"/>
    </source>
</evidence>
<evidence type="ECO:0000313" key="10">
    <source>
        <dbReference type="Proteomes" id="UP000242415"/>
    </source>
</evidence>
<dbReference type="RefSeq" id="WP_091558199.1">
    <property type="nucleotide sequence ID" value="NZ_FNPH01000005.1"/>
</dbReference>
<comment type="subcellular location">
    <subcellularLocation>
        <location evidence="1 7">Cell membrane</location>
        <topology evidence="1 7">Multi-pass membrane protein</topology>
    </subcellularLocation>
</comment>
<gene>
    <name evidence="9" type="ORF">SAMN05444365_105321</name>
</gene>
<feature type="domain" description="VTT" evidence="8">
    <location>
        <begin position="37"/>
        <end position="158"/>
    </location>
</feature>
<dbReference type="PANTHER" id="PTHR30353">
    <property type="entry name" value="INNER MEMBRANE PROTEIN DEDA-RELATED"/>
    <property type="match status" value="1"/>
</dbReference>
<evidence type="ECO:0000313" key="9">
    <source>
        <dbReference type="EMBL" id="SDZ10109.1"/>
    </source>
</evidence>
<protein>
    <submittedName>
        <fullName evidence="9">Membrane protein DedA, SNARE-associated domain</fullName>
    </submittedName>
</protein>
<evidence type="ECO:0000256" key="4">
    <source>
        <dbReference type="ARBA" id="ARBA00022692"/>
    </source>
</evidence>
<keyword evidence="10" id="KW-1185">Reference proteome</keyword>
<organism evidence="9 10">
    <name type="scientific">Micromonospora pattaloongensis</name>
    <dbReference type="NCBI Taxonomy" id="405436"/>
    <lineage>
        <taxon>Bacteria</taxon>
        <taxon>Bacillati</taxon>
        <taxon>Actinomycetota</taxon>
        <taxon>Actinomycetes</taxon>
        <taxon>Micromonosporales</taxon>
        <taxon>Micromonosporaceae</taxon>
        <taxon>Micromonospora</taxon>
    </lineage>
</organism>
<dbReference type="Pfam" id="PF09335">
    <property type="entry name" value="VTT_dom"/>
    <property type="match status" value="1"/>
</dbReference>
<dbReference type="Proteomes" id="UP000242415">
    <property type="component" value="Unassembled WGS sequence"/>
</dbReference>
<dbReference type="GO" id="GO:0005886">
    <property type="term" value="C:plasma membrane"/>
    <property type="evidence" value="ECO:0007669"/>
    <property type="project" value="UniProtKB-SubCell"/>
</dbReference>
<evidence type="ECO:0000256" key="7">
    <source>
        <dbReference type="RuleBase" id="RU367016"/>
    </source>
</evidence>
<feature type="transmembrane region" description="Helical" evidence="7">
    <location>
        <begin position="111"/>
        <end position="132"/>
    </location>
</feature>
<dbReference type="PANTHER" id="PTHR30353:SF15">
    <property type="entry name" value="INNER MEMBRANE PROTEIN YABI"/>
    <property type="match status" value="1"/>
</dbReference>
<dbReference type="EMBL" id="FNPH01000005">
    <property type="protein sequence ID" value="SDZ10109.1"/>
    <property type="molecule type" value="Genomic_DNA"/>
</dbReference>
<evidence type="ECO:0000256" key="6">
    <source>
        <dbReference type="ARBA" id="ARBA00023136"/>
    </source>
</evidence>
<evidence type="ECO:0000256" key="2">
    <source>
        <dbReference type="ARBA" id="ARBA00010792"/>
    </source>
</evidence>
<keyword evidence="4 7" id="KW-0812">Transmembrane</keyword>
<dbReference type="AlphaFoldDB" id="A0A1H3QBN9"/>
<evidence type="ECO:0000256" key="3">
    <source>
        <dbReference type="ARBA" id="ARBA00022475"/>
    </source>
</evidence>
<evidence type="ECO:0000259" key="8">
    <source>
        <dbReference type="Pfam" id="PF09335"/>
    </source>
</evidence>
<sequence length="204" mass="20827">MAQWWGTVAELPELLFVGVLGLVMMLDAIPLIGVLVPGDVAVLAAIGVGAPGGGALAFAAVVAGCVAGWSLSFLAGRHFGDRLRRGRVGRWIGEARWSAAEGALGRGGGRLVVLAPFLPVLNALVPLAAGGLRMSYRRFLASATLGSALWAGLYVLLGVVGRSLGGLLPGGALPMVVTVTIGFVVGWIVLLGARRRLRTAGVAD</sequence>
<keyword evidence="5 7" id="KW-1133">Transmembrane helix</keyword>
<name>A0A1H3QBN9_9ACTN</name>
<dbReference type="InterPro" id="IPR032816">
    <property type="entry name" value="VTT_dom"/>
</dbReference>
<proteinExistence type="inferred from homology"/>
<evidence type="ECO:0000256" key="1">
    <source>
        <dbReference type="ARBA" id="ARBA00004651"/>
    </source>
</evidence>